<sequence>MSEGYQAAAVKRQTYDYDTTLRFQVMMNTAIPSKSHRVEVTSYSPNGPISMHGSAMPVPEEIDVNQKICPLHGVYAALGFSQGWDGWILKMHQREKEHWPEVQLGYQEIETEQTTGEGIACTDDGMRNDRKHYRHTRGLGDSGRVFDYKKPLFWWAVPFDKSRMLT</sequence>
<evidence type="ECO:0000313" key="1">
    <source>
        <dbReference type="EMBL" id="PBK58616.1"/>
    </source>
</evidence>
<proteinExistence type="predicted"/>
<gene>
    <name evidence="1" type="ORF">ARMSODRAFT_983701</name>
</gene>
<evidence type="ECO:0000313" key="2">
    <source>
        <dbReference type="Proteomes" id="UP000218334"/>
    </source>
</evidence>
<name>A0A2H3B6F1_9AGAR</name>
<dbReference type="EMBL" id="KZ293532">
    <property type="protein sequence ID" value="PBK58616.1"/>
    <property type="molecule type" value="Genomic_DNA"/>
</dbReference>
<dbReference type="AlphaFoldDB" id="A0A2H3B6F1"/>
<protein>
    <submittedName>
        <fullName evidence="1">Uncharacterized protein</fullName>
    </submittedName>
</protein>
<accession>A0A2H3B6F1</accession>
<organism evidence="1 2">
    <name type="scientific">Armillaria solidipes</name>
    <dbReference type="NCBI Taxonomy" id="1076256"/>
    <lineage>
        <taxon>Eukaryota</taxon>
        <taxon>Fungi</taxon>
        <taxon>Dikarya</taxon>
        <taxon>Basidiomycota</taxon>
        <taxon>Agaricomycotina</taxon>
        <taxon>Agaricomycetes</taxon>
        <taxon>Agaricomycetidae</taxon>
        <taxon>Agaricales</taxon>
        <taxon>Marasmiineae</taxon>
        <taxon>Physalacriaceae</taxon>
        <taxon>Armillaria</taxon>
    </lineage>
</organism>
<keyword evidence="2" id="KW-1185">Reference proteome</keyword>
<reference evidence="2" key="1">
    <citation type="journal article" date="2017" name="Nat. Ecol. Evol.">
        <title>Genome expansion and lineage-specific genetic innovations in the forest pathogenic fungi Armillaria.</title>
        <authorList>
            <person name="Sipos G."/>
            <person name="Prasanna A.N."/>
            <person name="Walter M.C."/>
            <person name="O'Connor E."/>
            <person name="Balint B."/>
            <person name="Krizsan K."/>
            <person name="Kiss B."/>
            <person name="Hess J."/>
            <person name="Varga T."/>
            <person name="Slot J."/>
            <person name="Riley R."/>
            <person name="Boka B."/>
            <person name="Rigling D."/>
            <person name="Barry K."/>
            <person name="Lee J."/>
            <person name="Mihaltcheva S."/>
            <person name="LaButti K."/>
            <person name="Lipzen A."/>
            <person name="Waldron R."/>
            <person name="Moloney N.M."/>
            <person name="Sperisen C."/>
            <person name="Kredics L."/>
            <person name="Vagvoelgyi C."/>
            <person name="Patrignani A."/>
            <person name="Fitzpatrick D."/>
            <person name="Nagy I."/>
            <person name="Doyle S."/>
            <person name="Anderson J.B."/>
            <person name="Grigoriev I.V."/>
            <person name="Gueldener U."/>
            <person name="Muensterkoetter M."/>
            <person name="Nagy L.G."/>
        </authorList>
    </citation>
    <scope>NUCLEOTIDE SEQUENCE [LARGE SCALE GENOMIC DNA]</scope>
    <source>
        <strain evidence="2">28-4</strain>
    </source>
</reference>
<dbReference type="Proteomes" id="UP000218334">
    <property type="component" value="Unassembled WGS sequence"/>
</dbReference>